<evidence type="ECO:0000313" key="2">
    <source>
        <dbReference type="Proteomes" id="UP000502100"/>
    </source>
</evidence>
<evidence type="ECO:0000313" key="1">
    <source>
        <dbReference type="EMBL" id="QIQ64265.1"/>
    </source>
</evidence>
<protein>
    <submittedName>
        <fullName evidence="1">Uncharacterized protein</fullName>
    </submittedName>
</protein>
<sequence>MAREIKSFNMFGVHYTSRQFSAVDGLSMMSEIQNVPPEELLKGTDVLAHPEDHPEGIWLPLTAANINLYVVDRAKVIAPVQVLALLSEVVIDWNFGFLKDWTGVKIPSRFVEDIKSVKTAHSPSVVASLVANGSASMRELEEYYSTQDAFKMIDIMTAKSVNEALASEASHNRIKKDNS</sequence>
<reference evidence="1 2" key="1">
    <citation type="submission" date="2020-02" db="EMBL/GenBank/DDBJ databases">
        <title>Complete Genome Sequences of Nine Phages Lytic against Multidrug-Resistant Pseudomonas aeruginosa.</title>
        <authorList>
            <person name="Farlow J."/>
            <person name="Freyberger H.R."/>
            <person name="He Y."/>
            <person name="Ward A.M."/>
            <person name="Rutvisuttinunt W."/>
            <person name="Li T."/>
            <person name="Jacobs A.C."/>
            <person name="Nikolich M.P."/>
            <person name="Filippov A."/>
        </authorList>
    </citation>
    <scope>NUCLEOTIDE SEQUENCE [LARGE SCALE GENOMIC DNA]</scope>
</reference>
<organism evidence="1 2">
    <name type="scientific">Pseudomonas phage Epa11</name>
    <dbReference type="NCBI Taxonomy" id="2719569"/>
    <lineage>
        <taxon>Viruses</taxon>
        <taxon>Duplodnaviria</taxon>
        <taxon>Heunggongvirae</taxon>
        <taxon>Uroviricota</taxon>
        <taxon>Caudoviricetes</taxon>
        <taxon>Lindbergviridae</taxon>
        <taxon>Pbunavirus</taxon>
        <taxon>Pbunavirus PA8P1</taxon>
    </lineage>
</organism>
<accession>A0A6G9LF82</accession>
<dbReference type="EMBL" id="MT108727">
    <property type="protein sequence ID" value="QIQ64265.1"/>
    <property type="molecule type" value="Genomic_DNA"/>
</dbReference>
<dbReference type="Proteomes" id="UP000502100">
    <property type="component" value="Segment"/>
</dbReference>
<proteinExistence type="predicted"/>
<name>A0A6G9LF82_9CAUD</name>
<gene>
    <name evidence="1" type="ORF">Epa11_00018</name>
</gene>